<protein>
    <submittedName>
        <fullName evidence="1">Uncharacterized protein</fullName>
    </submittedName>
</protein>
<dbReference type="Proteomes" id="UP000011223">
    <property type="component" value="Unassembled WGS sequence"/>
</dbReference>
<evidence type="ECO:0000313" key="1">
    <source>
        <dbReference type="EMBL" id="EOD78867.1"/>
    </source>
</evidence>
<organism evidence="1 2">
    <name type="scientific">Grimontia indica</name>
    <dbReference type="NCBI Taxonomy" id="1056512"/>
    <lineage>
        <taxon>Bacteria</taxon>
        <taxon>Pseudomonadati</taxon>
        <taxon>Pseudomonadota</taxon>
        <taxon>Gammaproteobacteria</taxon>
        <taxon>Vibrionales</taxon>
        <taxon>Vibrionaceae</taxon>
        <taxon>Grimontia</taxon>
    </lineage>
</organism>
<name>R1IN36_9GAMM</name>
<accession>R1IN36</accession>
<evidence type="ECO:0000313" key="2">
    <source>
        <dbReference type="Proteomes" id="UP000011223"/>
    </source>
</evidence>
<sequence>MIKLSANQHPALVPTQSMIELPSVTLEDIPGANQFSAFLSVLRVVSASLP</sequence>
<gene>
    <name evidence="1" type="ORF">D515_02374</name>
</gene>
<comment type="caution">
    <text evidence="1">The sequence shown here is derived from an EMBL/GenBank/DDBJ whole genome shotgun (WGS) entry which is preliminary data.</text>
</comment>
<dbReference type="AlphaFoldDB" id="R1IN36"/>
<keyword evidence="2" id="KW-1185">Reference proteome</keyword>
<proteinExistence type="predicted"/>
<dbReference type="EMBL" id="ANFM02000027">
    <property type="protein sequence ID" value="EOD78867.1"/>
    <property type="molecule type" value="Genomic_DNA"/>
</dbReference>
<reference evidence="1 2" key="1">
    <citation type="journal article" date="2014" name="PLoS ONE">
        <title>Grimontia indica AK16(T), sp. nov., Isolated from a Seawater Sample Reports the Presence of Pathogenic Genes Similar to Vibrio Genus.</title>
        <authorList>
            <person name="Singh A."/>
            <person name="Vaidya B."/>
            <person name="Khatri I."/>
            <person name="Srinivas T.N."/>
            <person name="Subramanian S."/>
            <person name="Korpole S."/>
            <person name="Pinnaka A.K."/>
        </authorList>
    </citation>
    <scope>NUCLEOTIDE SEQUENCE [LARGE SCALE GENOMIC DNA]</scope>
    <source>
        <strain evidence="1 2">AK16</strain>
    </source>
</reference>